<dbReference type="Gene3D" id="3.40.50.300">
    <property type="entry name" value="P-loop containing nucleotide triphosphate hydrolases"/>
    <property type="match status" value="1"/>
</dbReference>
<evidence type="ECO:0000256" key="2">
    <source>
        <dbReference type="PROSITE-ProRule" id="PRU01161"/>
    </source>
</evidence>
<dbReference type="InterPro" id="IPR011990">
    <property type="entry name" value="TPR-like_helical_dom_sf"/>
</dbReference>
<dbReference type="KEGG" id="rsx:RhiXN_05701"/>
<dbReference type="Gene3D" id="3.40.1090.10">
    <property type="entry name" value="Cytosolic phospholipase A2 catalytic domain"/>
    <property type="match status" value="1"/>
</dbReference>
<dbReference type="Proteomes" id="UP000650533">
    <property type="component" value="Chromosome 6"/>
</dbReference>
<dbReference type="GO" id="GO:0046486">
    <property type="term" value="P:glycerolipid metabolic process"/>
    <property type="evidence" value="ECO:0007669"/>
    <property type="project" value="UniProtKB-ARBA"/>
</dbReference>
<sequence length="1424" mass="158928">MSASDSAQLGLNILCIDGGGVRGLSALVLLQEIMHRIQHLEGLQSPPEPHKYFDLIAGSGTGAIQACMLGRMCMSVKSAIESYESFTKEVYSDKKWMGSESFKATTLKESLRKLVQRATGNPDQPMQEAIVSSGCKTLVFAMSNHTVRSNTPIAFRSYPVSALQGPQCSIWETLCATMAYPGLFKPFEIDGPPKWSFTGADLSCSNPLGHVLTEVKTLYKDRHVASIVSVGTGHVDTIQDTNAWRVPWSPPTAALVAMRSIAANNERVAEEMAKRFSSVENVYFRLSVDQGTQGVGMVKWEQLNEVAEHTQAYMRLSEIDQRIDQVTKAVRAKGNRVGTVHIDGGVPIIKAPKLTIDGTCPAPTANYTGCETKILSIKSCVLSRDSVERSVCIVHGLGGAGKTQLVLKVIERTREEWDDVIYIDASTRDSIEANLQGVSTTRKVGDTHIHTLRWLESRHDRWLLVFDNADDPTLRLRDYFPGGSHGSIIVTTRLYGMTVLAHGVDSKCHVLSMDPDDALLLLLRSAQKQEQELSIAETESAKALLEDIGNLALAIVHAGSFIGQTPHMTFIKYRALLAQKQRQTLEAYNNLPLAVKTDSYEQTVYTVWRMCYERLGSKAQELLWLMAYMHHSGIDLDIFRRASSNLASRKPTIPTTQVEDASRELIERFLSYFMNESGSWDELAFTQVVNEISSHSLLGFDQTSGTYRMHVLVQDWACTVIHPEDRPVAECTRALLSLSIPYDHGLESIEFRRSLGLHVNKLQSSGTDGAGVSHSRAFAEVYRERGQWGKAEQLQKQLRERSKQVLGDRHPDTLKSMNNLAITYRDLGRLEEARALQVEVLDATKQVLGDRHPDTLGSMNNLALTYRDLGRLEEARALQVEVLDARKQVLGDRHPDTLTSMSNLALTYGDLGRLEEARALQVEELDATKQVLGDRHPDTLTSMSNLALTYGDHGRLEEARALQVEVLDARKQVLGDRHPDTLTSMNNLAGTYRDLGRLEEARALQVEVLDAYKQVLGDRHPDTLGSMNNLALTYRDLGRLEEARALQVEVLDARKQVLGDRHPDTLTSMNNLAGTYRDLGRLEEARALQVEVLDARKQVLGDRHPDTLGSMNNLALTYRDLGRLEEARALQVEELDATKQVLGDRHPDTLGSMNNLALTYGDLGRLEEARALQVEVLDARKQVLGDRHPDTLTSMSNLALTYGDHGRLEEARALQVEVLDARKQVLGDRHPDTLGSMNNLALTYRDLGRLEEARALQVEVLDARKQVLGDRHPDTLRSMNNLALTYRDLGRLEEARALQVEVLDAYKQVLGDKHPHTLNSMNNLAHTYLRLSRLHDAQALFIKAFEGREDTLGVHHRDTLSTMSSLASTYLDLGLWEDAEKLHMNTDIYSQTFGEDHNGTKFAYEQIERIRTCREQHVGSSSLQ</sequence>
<dbReference type="InterPro" id="IPR002182">
    <property type="entry name" value="NB-ARC"/>
</dbReference>
<dbReference type="InterPro" id="IPR053137">
    <property type="entry name" value="NLR-like"/>
</dbReference>
<dbReference type="SUPFAM" id="SSF52151">
    <property type="entry name" value="FabD/lysophospholipase-like"/>
    <property type="match status" value="1"/>
</dbReference>
<dbReference type="Gene3D" id="1.25.40.10">
    <property type="entry name" value="Tetratricopeptide repeat domain"/>
    <property type="match status" value="4"/>
</dbReference>
<dbReference type="SUPFAM" id="SSF52540">
    <property type="entry name" value="P-loop containing nucleoside triphosphate hydrolases"/>
    <property type="match status" value="1"/>
</dbReference>
<dbReference type="PROSITE" id="PS51635">
    <property type="entry name" value="PNPLA"/>
    <property type="match status" value="1"/>
</dbReference>
<evidence type="ECO:0000259" key="3">
    <source>
        <dbReference type="PROSITE" id="PS51635"/>
    </source>
</evidence>
<dbReference type="SUPFAM" id="SSF48452">
    <property type="entry name" value="TPR-like"/>
    <property type="match status" value="5"/>
</dbReference>
<dbReference type="GO" id="GO:0043531">
    <property type="term" value="F:ADP binding"/>
    <property type="evidence" value="ECO:0007669"/>
    <property type="project" value="InterPro"/>
</dbReference>
<keyword evidence="1" id="KW-0443">Lipid metabolism</keyword>
<dbReference type="InterPro" id="IPR027417">
    <property type="entry name" value="P-loop_NTPase"/>
</dbReference>
<dbReference type="RefSeq" id="XP_043180949.1">
    <property type="nucleotide sequence ID" value="XM_043325517.1"/>
</dbReference>
<dbReference type="PANTHER" id="PTHR46082">
    <property type="entry name" value="ATP/GTP-BINDING PROTEIN-RELATED"/>
    <property type="match status" value="1"/>
</dbReference>
<proteinExistence type="predicted"/>
<dbReference type="PANTHER" id="PTHR46082:SF6">
    <property type="entry name" value="AAA+ ATPASE DOMAIN-CONTAINING PROTEIN-RELATED"/>
    <property type="match status" value="1"/>
</dbReference>
<feature type="short sequence motif" description="GXGXXG" evidence="2">
    <location>
        <begin position="18"/>
        <end position="23"/>
    </location>
</feature>
<evidence type="ECO:0000313" key="4">
    <source>
        <dbReference type="EMBL" id="QRW20712.1"/>
    </source>
</evidence>
<comment type="caution">
    <text evidence="2">Lacks conserved residue(s) required for the propagation of feature annotation.</text>
</comment>
<dbReference type="InterPro" id="IPR016035">
    <property type="entry name" value="Acyl_Trfase/lysoPLipase"/>
</dbReference>
<dbReference type="GeneID" id="67027980"/>
<accession>A0A8H8SXM7</accession>
<evidence type="ECO:0000256" key="1">
    <source>
        <dbReference type="ARBA" id="ARBA00023098"/>
    </source>
</evidence>
<dbReference type="Pfam" id="PF13424">
    <property type="entry name" value="TPR_12"/>
    <property type="match status" value="6"/>
</dbReference>
<dbReference type="InterPro" id="IPR002641">
    <property type="entry name" value="PNPLA_dom"/>
</dbReference>
<dbReference type="EMBL" id="CP059663">
    <property type="protein sequence ID" value="QRW20712.1"/>
    <property type="molecule type" value="Genomic_DNA"/>
</dbReference>
<name>A0A8H8SXM7_9AGAM</name>
<gene>
    <name evidence="4" type="ORF">RhiXN_05701</name>
</gene>
<protein>
    <submittedName>
        <fullName evidence="4">Nephrocystin-3 protein</fullName>
    </submittedName>
</protein>
<dbReference type="Pfam" id="PF13374">
    <property type="entry name" value="TPR_10"/>
    <property type="match status" value="3"/>
</dbReference>
<organism evidence="4 5">
    <name type="scientific">Rhizoctonia solani</name>
    <dbReference type="NCBI Taxonomy" id="456999"/>
    <lineage>
        <taxon>Eukaryota</taxon>
        <taxon>Fungi</taxon>
        <taxon>Dikarya</taxon>
        <taxon>Basidiomycota</taxon>
        <taxon>Agaricomycotina</taxon>
        <taxon>Agaricomycetes</taxon>
        <taxon>Cantharellales</taxon>
        <taxon>Ceratobasidiaceae</taxon>
        <taxon>Rhizoctonia</taxon>
    </lineage>
</organism>
<dbReference type="Pfam" id="PF01734">
    <property type="entry name" value="Patatin"/>
    <property type="match status" value="1"/>
</dbReference>
<evidence type="ECO:0000313" key="5">
    <source>
        <dbReference type="Proteomes" id="UP000650533"/>
    </source>
</evidence>
<dbReference type="Pfam" id="PF00931">
    <property type="entry name" value="NB-ARC"/>
    <property type="match status" value="1"/>
</dbReference>
<feature type="domain" description="PNPLA" evidence="3">
    <location>
        <begin position="14"/>
        <end position="212"/>
    </location>
</feature>
<reference evidence="4" key="1">
    <citation type="submission" date="2020-05" db="EMBL/GenBank/DDBJ databases">
        <title>Evolutionary and genomic comparisons of hybrid uninucleate and nonhybrid Rhizoctonia fungi.</title>
        <authorList>
            <person name="Li C."/>
            <person name="Chen X."/>
        </authorList>
    </citation>
    <scope>NUCLEOTIDE SEQUENCE</scope>
    <source>
        <strain evidence="4">AG-1 IA</strain>
    </source>
</reference>
<dbReference type="PRINTS" id="PR00381">
    <property type="entry name" value="KINESINLIGHT"/>
</dbReference>